<proteinExistence type="predicted"/>
<name>A0A5B7HB27_PORTR</name>
<feature type="region of interest" description="Disordered" evidence="1">
    <location>
        <begin position="66"/>
        <end position="100"/>
    </location>
</feature>
<organism evidence="2 3">
    <name type="scientific">Portunus trituberculatus</name>
    <name type="common">Swimming crab</name>
    <name type="synonym">Neptunus trituberculatus</name>
    <dbReference type="NCBI Taxonomy" id="210409"/>
    <lineage>
        <taxon>Eukaryota</taxon>
        <taxon>Metazoa</taxon>
        <taxon>Ecdysozoa</taxon>
        <taxon>Arthropoda</taxon>
        <taxon>Crustacea</taxon>
        <taxon>Multicrustacea</taxon>
        <taxon>Malacostraca</taxon>
        <taxon>Eumalacostraca</taxon>
        <taxon>Eucarida</taxon>
        <taxon>Decapoda</taxon>
        <taxon>Pleocyemata</taxon>
        <taxon>Brachyura</taxon>
        <taxon>Eubrachyura</taxon>
        <taxon>Portunoidea</taxon>
        <taxon>Portunidae</taxon>
        <taxon>Portuninae</taxon>
        <taxon>Portunus</taxon>
    </lineage>
</organism>
<feature type="region of interest" description="Disordered" evidence="1">
    <location>
        <begin position="1"/>
        <end position="26"/>
    </location>
</feature>
<evidence type="ECO:0000256" key="1">
    <source>
        <dbReference type="SAM" id="MobiDB-lite"/>
    </source>
</evidence>
<protein>
    <submittedName>
        <fullName evidence="2">Uncharacterized protein</fullName>
    </submittedName>
</protein>
<dbReference type="AlphaFoldDB" id="A0A5B7HB27"/>
<accession>A0A5B7HB27</accession>
<reference evidence="2 3" key="1">
    <citation type="submission" date="2019-05" db="EMBL/GenBank/DDBJ databases">
        <title>Another draft genome of Portunus trituberculatus and its Hox gene families provides insights of decapod evolution.</title>
        <authorList>
            <person name="Jeong J.-H."/>
            <person name="Song I."/>
            <person name="Kim S."/>
            <person name="Choi T."/>
            <person name="Kim D."/>
            <person name="Ryu S."/>
            <person name="Kim W."/>
        </authorList>
    </citation>
    <scope>NUCLEOTIDE SEQUENCE [LARGE SCALE GENOMIC DNA]</scope>
    <source>
        <tissue evidence="2">Muscle</tissue>
    </source>
</reference>
<sequence>MLEAPHGESRGGEVQHSEEGLPLYPRVGAGEVRPTYLTEVLWRQAQRWLSYPGPGEAFGDHSCCPSMMRPRMGPPQETAEAWPSSPSLAGCGREAAGRWT</sequence>
<evidence type="ECO:0000313" key="2">
    <source>
        <dbReference type="EMBL" id="MPC67186.1"/>
    </source>
</evidence>
<evidence type="ECO:0000313" key="3">
    <source>
        <dbReference type="Proteomes" id="UP000324222"/>
    </source>
</evidence>
<comment type="caution">
    <text evidence="2">The sequence shown here is derived from an EMBL/GenBank/DDBJ whole genome shotgun (WGS) entry which is preliminary data.</text>
</comment>
<feature type="compositionally biased region" description="Basic and acidic residues" evidence="1">
    <location>
        <begin position="1"/>
        <end position="19"/>
    </location>
</feature>
<dbReference type="EMBL" id="VSRR010025866">
    <property type="protein sequence ID" value="MPC67186.1"/>
    <property type="molecule type" value="Genomic_DNA"/>
</dbReference>
<dbReference type="Proteomes" id="UP000324222">
    <property type="component" value="Unassembled WGS sequence"/>
</dbReference>
<keyword evidence="3" id="KW-1185">Reference proteome</keyword>
<gene>
    <name evidence="2" type="ORF">E2C01_061352</name>
</gene>